<evidence type="ECO:0000256" key="2">
    <source>
        <dbReference type="ARBA" id="ARBA00022741"/>
    </source>
</evidence>
<gene>
    <name evidence="7" type="ORF">SAMN05216439_1895</name>
</gene>
<keyword evidence="5 6" id="KW-0411">Iron-sulfur</keyword>
<feature type="binding site" evidence="6">
    <location>
        <begin position="46"/>
        <end position="53"/>
    </location>
    <ligand>
        <name>ATP</name>
        <dbReference type="ChEBI" id="CHEBI:30616"/>
    </ligand>
</feature>
<dbReference type="CDD" id="cd02037">
    <property type="entry name" value="Mrp_NBP35"/>
    <property type="match status" value="1"/>
</dbReference>
<dbReference type="Gene3D" id="3.40.50.300">
    <property type="entry name" value="P-loop containing nucleotide triphosphate hydrolases"/>
    <property type="match status" value="1"/>
</dbReference>
<dbReference type="EMBL" id="FOAK01000009">
    <property type="protein sequence ID" value="SEL07544.1"/>
    <property type="molecule type" value="Genomic_DNA"/>
</dbReference>
<dbReference type="GO" id="GO:0051539">
    <property type="term" value="F:4 iron, 4 sulfur cluster binding"/>
    <property type="evidence" value="ECO:0007669"/>
    <property type="project" value="TreeGrafter"/>
</dbReference>
<accession>A0A1H7M8N0</accession>
<dbReference type="Proteomes" id="UP000199506">
    <property type="component" value="Unassembled WGS sequence"/>
</dbReference>
<dbReference type="InterPro" id="IPR000808">
    <property type="entry name" value="Mrp-like_CS"/>
</dbReference>
<dbReference type="GO" id="GO:0005524">
    <property type="term" value="F:ATP binding"/>
    <property type="evidence" value="ECO:0007669"/>
    <property type="project" value="UniProtKB-UniRule"/>
</dbReference>
<dbReference type="STRING" id="190974.SAMN05216439_1895"/>
<organism evidence="7 8">
    <name type="scientific">Methanobrevibacter gottschalkii</name>
    <dbReference type="NCBI Taxonomy" id="190974"/>
    <lineage>
        <taxon>Archaea</taxon>
        <taxon>Methanobacteriati</taxon>
        <taxon>Methanobacteriota</taxon>
        <taxon>Methanomada group</taxon>
        <taxon>Methanobacteria</taxon>
        <taxon>Methanobacteriales</taxon>
        <taxon>Methanobacteriaceae</taxon>
        <taxon>Methanobrevibacter</taxon>
    </lineage>
</organism>
<dbReference type="AlphaFoldDB" id="A0A1H7M8N0"/>
<dbReference type="OrthoDB" id="8297at2157"/>
<evidence type="ECO:0000256" key="6">
    <source>
        <dbReference type="HAMAP-Rule" id="MF_02040"/>
    </source>
</evidence>
<dbReference type="PANTHER" id="PTHR42961">
    <property type="entry name" value="IRON-SULFUR PROTEIN NUBPL"/>
    <property type="match status" value="1"/>
</dbReference>
<evidence type="ECO:0000256" key="3">
    <source>
        <dbReference type="ARBA" id="ARBA00022840"/>
    </source>
</evidence>
<keyword evidence="1 6" id="KW-0479">Metal-binding</keyword>
<comment type="similarity">
    <text evidence="6">Belongs to the Mrp/NBP35 ATP-binding proteins family.</text>
</comment>
<dbReference type="PANTHER" id="PTHR42961:SF2">
    <property type="entry name" value="IRON-SULFUR PROTEIN NUBPL"/>
    <property type="match status" value="1"/>
</dbReference>
<proteinExistence type="inferred from homology"/>
<evidence type="ECO:0000256" key="1">
    <source>
        <dbReference type="ARBA" id="ARBA00022723"/>
    </source>
</evidence>
<protein>
    <recommendedName>
        <fullName evidence="6">Iron-sulfur cluster carrier protein</fullName>
    </recommendedName>
</protein>
<dbReference type="SUPFAM" id="SSF52540">
    <property type="entry name" value="P-loop containing nucleoside triphosphate hydrolases"/>
    <property type="match status" value="1"/>
</dbReference>
<keyword evidence="4 6" id="KW-0408">Iron</keyword>
<dbReference type="RefSeq" id="WP_091699575.1">
    <property type="nucleotide sequence ID" value="NZ_FOAK01000009.1"/>
</dbReference>
<dbReference type="HAMAP" id="MF_02040">
    <property type="entry name" value="Mrp_NBP35"/>
    <property type="match status" value="1"/>
</dbReference>
<dbReference type="InterPro" id="IPR033756">
    <property type="entry name" value="YlxH/NBP35"/>
</dbReference>
<dbReference type="GO" id="GO:0046872">
    <property type="term" value="F:metal ion binding"/>
    <property type="evidence" value="ECO:0007669"/>
    <property type="project" value="UniProtKB-KW"/>
</dbReference>
<name>A0A1H7M8N0_9EURY</name>
<sequence>MAAHGHGHHGHGGQMTPEQQKQMIEQDLRLAKNLGQIKHKIVVMSGKGGVGKSTVAANIAETLQKLGFKTGILDADIHGPNIPKMLGVDLYGEQFNEYQFNVFKEITESGMADKDFKNDEEKLAFIEAKKEEYKHSMFPVVAPSGLKVMSMAFLLDGIDRPIIWRGPQKTGAIKQLISDAHWGSLDYLIIDNPPGTGDEPLTVLQTIPDADAVIMVTTPNVVSQEDVLKCVKMVEMMNIKQIGLIENMAYYICPHCDEKLYIFGEGNGEAFAEEMEITYLGDLPIEEKVSDAPNNEGAISVIDPNDEVSKRFVEIVKDIQKEFIKE</sequence>
<evidence type="ECO:0000256" key="4">
    <source>
        <dbReference type="ARBA" id="ARBA00023004"/>
    </source>
</evidence>
<keyword evidence="3 6" id="KW-0067">ATP-binding</keyword>
<dbReference type="PROSITE" id="PS01215">
    <property type="entry name" value="MRP"/>
    <property type="match status" value="1"/>
</dbReference>
<comment type="function">
    <text evidence="6">Binds and transfers iron-sulfur (Fe-S) clusters to target apoproteins. Can hydrolyze ATP.</text>
</comment>
<dbReference type="Pfam" id="PF10609">
    <property type="entry name" value="ParA"/>
    <property type="match status" value="1"/>
</dbReference>
<dbReference type="GO" id="GO:0016887">
    <property type="term" value="F:ATP hydrolysis activity"/>
    <property type="evidence" value="ECO:0007669"/>
    <property type="project" value="UniProtKB-UniRule"/>
</dbReference>
<evidence type="ECO:0000313" key="7">
    <source>
        <dbReference type="EMBL" id="SEL07544.1"/>
    </source>
</evidence>
<evidence type="ECO:0000313" key="8">
    <source>
        <dbReference type="Proteomes" id="UP000199506"/>
    </source>
</evidence>
<evidence type="ECO:0000256" key="5">
    <source>
        <dbReference type="ARBA" id="ARBA00023014"/>
    </source>
</evidence>
<dbReference type="InterPro" id="IPR044304">
    <property type="entry name" value="NUBPL-like"/>
</dbReference>
<dbReference type="GO" id="GO:0140663">
    <property type="term" value="F:ATP-dependent FeS chaperone activity"/>
    <property type="evidence" value="ECO:0007669"/>
    <property type="project" value="InterPro"/>
</dbReference>
<dbReference type="InterPro" id="IPR019591">
    <property type="entry name" value="Mrp/NBP35_ATP-bd"/>
</dbReference>
<dbReference type="InterPro" id="IPR027417">
    <property type="entry name" value="P-loop_NTPase"/>
</dbReference>
<keyword evidence="2 6" id="KW-0547">Nucleotide-binding</keyword>
<dbReference type="GO" id="GO:0016226">
    <property type="term" value="P:iron-sulfur cluster assembly"/>
    <property type="evidence" value="ECO:0007669"/>
    <property type="project" value="InterPro"/>
</dbReference>
<keyword evidence="6" id="KW-0378">Hydrolase</keyword>
<reference evidence="7 8" key="1">
    <citation type="submission" date="2016-10" db="EMBL/GenBank/DDBJ databases">
        <authorList>
            <person name="de Groot N.N."/>
        </authorList>
    </citation>
    <scope>NUCLEOTIDE SEQUENCE [LARGE SCALE GENOMIC DNA]</scope>
    <source>
        <strain evidence="7 8">DSM 11978</strain>
    </source>
</reference>
<comment type="subunit">
    <text evidence="6">Homodimer.</text>
</comment>